<evidence type="ECO:0000313" key="1">
    <source>
        <dbReference type="EMBL" id="KRX17403.1"/>
    </source>
</evidence>
<keyword evidence="2" id="KW-1185">Reference proteome</keyword>
<dbReference type="OrthoDB" id="10300381at2759"/>
<proteinExistence type="predicted"/>
<evidence type="ECO:0000313" key="2">
    <source>
        <dbReference type="Proteomes" id="UP000054630"/>
    </source>
</evidence>
<dbReference type="Proteomes" id="UP000054630">
    <property type="component" value="Unassembled WGS sequence"/>
</dbReference>
<dbReference type="EMBL" id="JYDL01000088">
    <property type="protein sequence ID" value="KRX17403.1"/>
    <property type="molecule type" value="Genomic_DNA"/>
</dbReference>
<dbReference type="AlphaFoldDB" id="A0A0V0RSH5"/>
<comment type="caution">
    <text evidence="1">The sequence shown here is derived from an EMBL/GenBank/DDBJ whole genome shotgun (WGS) entry which is preliminary data.</text>
</comment>
<name>A0A0V0RSH5_9BILA</name>
<gene>
    <name evidence="1" type="ORF">T07_3323</name>
</gene>
<organism evidence="1 2">
    <name type="scientific">Trichinella nelsoni</name>
    <dbReference type="NCBI Taxonomy" id="6336"/>
    <lineage>
        <taxon>Eukaryota</taxon>
        <taxon>Metazoa</taxon>
        <taxon>Ecdysozoa</taxon>
        <taxon>Nematoda</taxon>
        <taxon>Enoplea</taxon>
        <taxon>Dorylaimia</taxon>
        <taxon>Trichinellida</taxon>
        <taxon>Trichinellidae</taxon>
        <taxon>Trichinella</taxon>
    </lineage>
</organism>
<sequence>MSRSFALRISTSFARASAFMVIGFEPGTHVKSSGYPFVYCVISLLQSSSKDQNVSDKTAVAYKLVDCKFCSEVGQLNNDHLTAIRLTFSSGRDTKQDKSIEAKVQA</sequence>
<protein>
    <submittedName>
        <fullName evidence="1">Uncharacterized protein</fullName>
    </submittedName>
</protein>
<reference evidence="1 2" key="1">
    <citation type="submission" date="2015-01" db="EMBL/GenBank/DDBJ databases">
        <title>Evolution of Trichinella species and genotypes.</title>
        <authorList>
            <person name="Korhonen P.K."/>
            <person name="Edoardo P."/>
            <person name="Giuseppe L.R."/>
            <person name="Gasser R.B."/>
        </authorList>
    </citation>
    <scope>NUCLEOTIDE SEQUENCE [LARGE SCALE GENOMIC DNA]</scope>
    <source>
        <strain evidence="1">ISS37</strain>
    </source>
</reference>
<accession>A0A0V0RSH5</accession>